<dbReference type="InterPro" id="IPR008571">
    <property type="entry name" value="HerA-like"/>
</dbReference>
<organism evidence="2 3">
    <name type="scientific">Mycobacterium kansasii ATCC 12478</name>
    <dbReference type="NCBI Taxonomy" id="557599"/>
    <lineage>
        <taxon>Bacteria</taxon>
        <taxon>Bacillati</taxon>
        <taxon>Actinomycetota</taxon>
        <taxon>Actinomycetes</taxon>
        <taxon>Mycobacteriales</taxon>
        <taxon>Mycobacteriaceae</taxon>
        <taxon>Mycobacterium</taxon>
    </lineage>
</organism>
<dbReference type="InterPro" id="IPR027417">
    <property type="entry name" value="P-loop_NTPase"/>
</dbReference>
<dbReference type="HOGENOM" id="CLU_010928_0_0_11"/>
<dbReference type="InterPro" id="IPR002789">
    <property type="entry name" value="HerA_central"/>
</dbReference>
<sequence length="1052" mass="113971">MGTNMVTESVSARIDYLQRCGAAADLPVATSHTCGDPTSRRLLLVRGISRPPRDPRTAASGERENWRPPTTELITGLYGYRIPLVYLVQSTSAGVEVSLGVWPTVPTVDPARQDGRLNVVDSVLRGLYPAIDLAPHTAPRQRHRHGAIAVGVPAPSGVDERDGATPIDRIIRSMAGSEWSLLVLAQPLAEHAIITEREAILNEMRTVMSAAKNEAAPSPLTEHYIELLKVALEATGMGMATGAWRVGIYLLGDGDSHPRLSSGWRSVMSGPKSLPEPVRTVDINGVDELARLWALPTTPGAPAPGLYRRPFEFQTLLASTQLAKCFHLPELETPGFRVSPAPTFSVSRPQPNDSVPAIDIGQIMNQRRPSALNYRVELDQLTRHTFIAGLTGAGKTNTLMHLLTQAASAGVPFLVIEPAKTEYRELLGHKAIGNDVRVFTVGREHVAPLRLNPLEVAPGVDVSTHLDLLKAVFTASFALWVPLPQVLEQCLVEIYTERGWDFGSSNHPPLDGSGQPPTPRLRDLVAAVERTVPSLGYKHESTQEITASLTTRLNALRRGGRGLMLDIERSIPMAEILRKPTVIELESLGDDADKAFVMGLLLIRLYEHRRAAHAAATSTAARAGAPPPAPGRLRHLVVVEEAHRLLGSERKQTDAWTADPKGAFVDTFCQMLSEVRAYGQGIVVADQVPVRLAPDVLKNTNLKIAHRLVVGDDREAMAKAMAMTTEQSNELTIMPPGRAAVFSEGDHTPVIVQVPKSKDNSTHAAIDDSAVSEAMAKWRSDPSVQAWFTASVACRGACRNAIACKQSSILMEHPHGQLLATRLWHTSIEHPDGIDLVWPDITAFVKATAAGIGEHTSPPTPGSTNNLDDRVHSFALHAIATVTNRRAMQAGWSSPATSRLTTLLFTAIEERSRQTEYFLGDTPARQEVVTAAAKLQTRAFDPLPLCSKICSDGRCPFLHAVRDVRAASGNFLGDANTDDELLNAATALAEEIVETPRDAPSATESLNQARWRAIACATQLLAGKHHRSQESTRRTIQVMGAAGWDLATASER</sequence>
<protein>
    <submittedName>
        <fullName evidence="2">ATPase</fullName>
    </submittedName>
</protein>
<evidence type="ECO:0000313" key="3">
    <source>
        <dbReference type="Proteomes" id="UP000017786"/>
    </source>
</evidence>
<feature type="domain" description="Helicase HerA central" evidence="1">
    <location>
        <begin position="360"/>
        <end position="595"/>
    </location>
</feature>
<proteinExistence type="predicted"/>
<name>U5WJ08_MYCKA</name>
<dbReference type="AlphaFoldDB" id="U5WJ08"/>
<dbReference type="EMBL" id="CP006835">
    <property type="protein sequence ID" value="AGZ49104.1"/>
    <property type="molecule type" value="Genomic_DNA"/>
</dbReference>
<gene>
    <name evidence="2" type="ORF">MKAN_01400</name>
</gene>
<dbReference type="SUPFAM" id="SSF52540">
    <property type="entry name" value="P-loop containing nucleoside triphosphate hydrolases"/>
    <property type="match status" value="1"/>
</dbReference>
<evidence type="ECO:0000313" key="2">
    <source>
        <dbReference type="EMBL" id="AGZ49104.1"/>
    </source>
</evidence>
<dbReference type="Pfam" id="PF01935">
    <property type="entry name" value="DUF87"/>
    <property type="match status" value="1"/>
</dbReference>
<dbReference type="KEGG" id="mkn:MKAN_01400"/>
<dbReference type="eggNOG" id="COG0433">
    <property type="taxonomic scope" value="Bacteria"/>
</dbReference>
<dbReference type="PANTHER" id="PTHR42957">
    <property type="entry name" value="HELICASE MJ1565-RELATED"/>
    <property type="match status" value="1"/>
</dbReference>
<reference evidence="2 3" key="1">
    <citation type="submission" date="2013-10" db="EMBL/GenBank/DDBJ databases">
        <title>Genome sequence of Mycobacterium kansasii.</title>
        <authorList>
            <consortium name="McGill University Mycobacterium genome consortium"/>
            <person name="Veyrier F.J."/>
            <person name="Behr M.A."/>
        </authorList>
    </citation>
    <scope>NUCLEOTIDE SEQUENCE [LARGE SCALE GENOMIC DNA]</scope>
    <source>
        <strain evidence="2 3">ATCC 12478</strain>
    </source>
</reference>
<dbReference type="Proteomes" id="UP000017786">
    <property type="component" value="Chromosome"/>
</dbReference>
<dbReference type="Gene3D" id="3.40.50.300">
    <property type="entry name" value="P-loop containing nucleotide triphosphate hydrolases"/>
    <property type="match status" value="2"/>
</dbReference>
<accession>U5WJ08</accession>
<dbReference type="PANTHER" id="PTHR42957:SF1">
    <property type="entry name" value="HELICASE MJ1565-RELATED"/>
    <property type="match status" value="1"/>
</dbReference>
<evidence type="ECO:0000259" key="1">
    <source>
        <dbReference type="Pfam" id="PF01935"/>
    </source>
</evidence>